<keyword evidence="11" id="KW-0012">Acyltransferase</keyword>
<comment type="similarity">
    <text evidence="2">Belongs to the acetyltransferase family. GCN5 subfamily.</text>
</comment>
<dbReference type="EMBL" id="UXUI01009244">
    <property type="protein sequence ID" value="VDD93317.1"/>
    <property type="molecule type" value="Genomic_DNA"/>
</dbReference>
<dbReference type="STRING" id="51028.A0A0N4VDB0"/>
<evidence type="ECO:0000256" key="10">
    <source>
        <dbReference type="ARBA" id="ARBA00023242"/>
    </source>
</evidence>
<dbReference type="SMART" id="SM00297">
    <property type="entry name" value="BROMO"/>
    <property type="match status" value="1"/>
</dbReference>
<comment type="subcellular location">
    <subcellularLocation>
        <location evidence="1">Nucleus</location>
    </subcellularLocation>
</comment>
<dbReference type="WBParaSite" id="EVEC_0000858401-mRNA-1">
    <property type="protein sequence ID" value="EVEC_0000858401-mRNA-1"/>
    <property type="gene ID" value="EVEC_0000858401"/>
</dbReference>
<evidence type="ECO:0000259" key="13">
    <source>
        <dbReference type="PROSITE" id="PS50014"/>
    </source>
</evidence>
<dbReference type="GO" id="GO:0005634">
    <property type="term" value="C:nucleus"/>
    <property type="evidence" value="ECO:0007669"/>
    <property type="project" value="UniProtKB-SubCell"/>
</dbReference>
<evidence type="ECO:0000256" key="5">
    <source>
        <dbReference type="ARBA" id="ARBA00022853"/>
    </source>
</evidence>
<keyword evidence="5" id="KW-0156">Chromatin regulator</keyword>
<evidence type="ECO:0000256" key="11">
    <source>
        <dbReference type="ARBA" id="ARBA00023315"/>
    </source>
</evidence>
<dbReference type="SUPFAM" id="SSF47370">
    <property type="entry name" value="Bromodomain"/>
    <property type="match status" value="1"/>
</dbReference>
<dbReference type="Gene3D" id="1.20.920.10">
    <property type="entry name" value="Bromodomain-like"/>
    <property type="match status" value="1"/>
</dbReference>
<gene>
    <name evidence="15" type="ORF">EVEC_LOCUS8068</name>
</gene>
<dbReference type="GO" id="GO:0045944">
    <property type="term" value="P:positive regulation of transcription by RNA polymerase II"/>
    <property type="evidence" value="ECO:0007669"/>
    <property type="project" value="TreeGrafter"/>
</dbReference>
<dbReference type="InterPro" id="IPR037800">
    <property type="entry name" value="GCN5"/>
</dbReference>
<dbReference type="GO" id="GO:0010484">
    <property type="term" value="F:histone H3 acetyltransferase activity"/>
    <property type="evidence" value="ECO:0007669"/>
    <property type="project" value="TreeGrafter"/>
</dbReference>
<keyword evidence="9" id="KW-0804">Transcription</keyword>
<evidence type="ECO:0000256" key="3">
    <source>
        <dbReference type="ARBA" id="ARBA00013184"/>
    </source>
</evidence>
<dbReference type="PROSITE" id="PS00633">
    <property type="entry name" value="BROMODOMAIN_1"/>
    <property type="match status" value="1"/>
</dbReference>
<dbReference type="InterPro" id="IPR000182">
    <property type="entry name" value="GNAT_dom"/>
</dbReference>
<evidence type="ECO:0000256" key="6">
    <source>
        <dbReference type="ARBA" id="ARBA00023015"/>
    </source>
</evidence>
<organism evidence="17">
    <name type="scientific">Enterobius vermicularis</name>
    <name type="common">Human pinworm</name>
    <dbReference type="NCBI Taxonomy" id="51028"/>
    <lineage>
        <taxon>Eukaryota</taxon>
        <taxon>Metazoa</taxon>
        <taxon>Ecdysozoa</taxon>
        <taxon>Nematoda</taxon>
        <taxon>Chromadorea</taxon>
        <taxon>Rhabditida</taxon>
        <taxon>Spirurina</taxon>
        <taxon>Oxyuridomorpha</taxon>
        <taxon>Oxyuroidea</taxon>
        <taxon>Oxyuridae</taxon>
        <taxon>Enterobius</taxon>
    </lineage>
</organism>
<keyword evidence="8" id="KW-0010">Activator</keyword>
<dbReference type="Gene3D" id="3.40.630.30">
    <property type="match status" value="1"/>
</dbReference>
<keyword evidence="10" id="KW-0539">Nucleus</keyword>
<dbReference type="InterPro" id="IPR036427">
    <property type="entry name" value="Bromodomain-like_sf"/>
</dbReference>
<keyword evidence="6" id="KW-0805">Transcription regulation</keyword>
<dbReference type="GO" id="GO:0140672">
    <property type="term" value="C:ATAC complex"/>
    <property type="evidence" value="ECO:0007669"/>
    <property type="project" value="TreeGrafter"/>
</dbReference>
<evidence type="ECO:0000256" key="12">
    <source>
        <dbReference type="PROSITE-ProRule" id="PRU00035"/>
    </source>
</evidence>
<evidence type="ECO:0000256" key="9">
    <source>
        <dbReference type="ARBA" id="ARBA00023163"/>
    </source>
</evidence>
<evidence type="ECO:0000256" key="2">
    <source>
        <dbReference type="ARBA" id="ARBA00008607"/>
    </source>
</evidence>
<keyword evidence="4" id="KW-0808">Transferase</keyword>
<evidence type="ECO:0000313" key="16">
    <source>
        <dbReference type="Proteomes" id="UP000274131"/>
    </source>
</evidence>
<evidence type="ECO:0000313" key="15">
    <source>
        <dbReference type="EMBL" id="VDD93317.1"/>
    </source>
</evidence>
<dbReference type="PROSITE" id="PS51186">
    <property type="entry name" value="GNAT"/>
    <property type="match status" value="1"/>
</dbReference>
<reference evidence="15 16" key="2">
    <citation type="submission" date="2018-10" db="EMBL/GenBank/DDBJ databases">
        <authorList>
            <consortium name="Pathogen Informatics"/>
        </authorList>
    </citation>
    <scope>NUCLEOTIDE SEQUENCE [LARGE SCALE GENOMIC DNA]</scope>
</reference>
<dbReference type="Proteomes" id="UP000274131">
    <property type="component" value="Unassembled WGS sequence"/>
</dbReference>
<dbReference type="PROSITE" id="PS50014">
    <property type="entry name" value="BROMODOMAIN_2"/>
    <property type="match status" value="1"/>
</dbReference>
<evidence type="ECO:0000313" key="17">
    <source>
        <dbReference type="WBParaSite" id="EVEC_0000858401-mRNA-1"/>
    </source>
</evidence>
<dbReference type="AlphaFoldDB" id="A0A0N4VDB0"/>
<sequence length="423" mass="48981">MDSNMEEIVALTELRAKVEPHKRDHFYADISKARTIKQEIEEGKITFCLLSNKVGELQSVQELEWLTQTQALFGIQLPAMPKEYISRLVFDCRHESLVIIKKGCGVIGGICFRQFESRGFSEIAFCAVVASEQVKGYGTHLMNYLKDYHVGTCKIYHLLTYADEYAIGYFKKQGFSTEIAIEKERYYKFIKDYEGATLMGCQLHPKIVYTDFVATARKLSELWKSATDLNSKCQNVKYDGIGHLFELNGLFSYHSHFTIKKPTDRAVAGKEPVPLKQIPGLEAFGAGNEEEVMTPCKDHELKIKHVLNSFRKHKKKFYPFFEPVNAEEVPQYYEHIRFPIDINAMSDRLRSGYYVHERLFIADVRRMLNNCFKFNGRDTIYYLLGYKLAKYARNLVLKSFPDAEIIPELPEEKPLVKKEYGIR</sequence>
<feature type="domain" description="N-acetyltransferase" evidence="14">
    <location>
        <begin position="55"/>
        <end position="204"/>
    </location>
</feature>
<dbReference type="Pfam" id="PF00583">
    <property type="entry name" value="Acetyltransf_1"/>
    <property type="match status" value="1"/>
</dbReference>
<dbReference type="Pfam" id="PF00439">
    <property type="entry name" value="Bromodomain"/>
    <property type="match status" value="1"/>
</dbReference>
<proteinExistence type="inferred from homology"/>
<protein>
    <recommendedName>
        <fullName evidence="3">histone acetyltransferase</fullName>
        <ecNumber evidence="3">2.3.1.48</ecNumber>
    </recommendedName>
</protein>
<dbReference type="InterPro" id="IPR018359">
    <property type="entry name" value="Bromodomain_CS"/>
</dbReference>
<evidence type="ECO:0000259" key="14">
    <source>
        <dbReference type="PROSITE" id="PS51186"/>
    </source>
</evidence>
<dbReference type="PANTHER" id="PTHR45750">
    <property type="entry name" value="GH11602P"/>
    <property type="match status" value="1"/>
</dbReference>
<dbReference type="SUPFAM" id="SSF55729">
    <property type="entry name" value="Acyl-CoA N-acyltransferases (Nat)"/>
    <property type="match status" value="1"/>
</dbReference>
<reference evidence="17" key="1">
    <citation type="submission" date="2017-02" db="UniProtKB">
        <authorList>
            <consortium name="WormBaseParasite"/>
        </authorList>
    </citation>
    <scope>IDENTIFICATION</scope>
</reference>
<accession>A0A0N4VDB0</accession>
<evidence type="ECO:0000256" key="1">
    <source>
        <dbReference type="ARBA" id="ARBA00004123"/>
    </source>
</evidence>
<evidence type="ECO:0000256" key="4">
    <source>
        <dbReference type="ARBA" id="ARBA00022679"/>
    </source>
</evidence>
<keyword evidence="16" id="KW-1185">Reference proteome</keyword>
<feature type="domain" description="Bromo" evidence="13">
    <location>
        <begin position="312"/>
        <end position="382"/>
    </location>
</feature>
<dbReference type="PRINTS" id="PR00503">
    <property type="entry name" value="BROMODOMAIN"/>
</dbReference>
<evidence type="ECO:0000256" key="7">
    <source>
        <dbReference type="ARBA" id="ARBA00023117"/>
    </source>
</evidence>
<evidence type="ECO:0000256" key="8">
    <source>
        <dbReference type="ARBA" id="ARBA00023159"/>
    </source>
</evidence>
<dbReference type="OrthoDB" id="1937912at2759"/>
<keyword evidence="7 12" id="KW-0103">Bromodomain</keyword>
<dbReference type="EC" id="2.3.1.48" evidence="3"/>
<name>A0A0N4VDB0_ENTVE</name>
<dbReference type="InterPro" id="IPR001487">
    <property type="entry name" value="Bromodomain"/>
</dbReference>
<dbReference type="InterPro" id="IPR016181">
    <property type="entry name" value="Acyl_CoA_acyltransferase"/>
</dbReference>
<dbReference type="PANTHER" id="PTHR45750:SF3">
    <property type="entry name" value="HISTONE ACETYLTRANSFERASE"/>
    <property type="match status" value="1"/>
</dbReference>